<gene>
    <name evidence="3" type="ORF">E5K04_12390</name>
</gene>
<evidence type="ECO:0000259" key="1">
    <source>
        <dbReference type="SMART" id="SM00331"/>
    </source>
</evidence>
<dbReference type="InterPro" id="IPR036457">
    <property type="entry name" value="PPM-type-like_dom_sf"/>
</dbReference>
<organism evidence="3 4">
    <name type="scientific">Crenobacter intestini</name>
    <dbReference type="NCBI Taxonomy" id="2563443"/>
    <lineage>
        <taxon>Bacteria</taxon>
        <taxon>Pseudomonadati</taxon>
        <taxon>Pseudomonadota</taxon>
        <taxon>Betaproteobacteria</taxon>
        <taxon>Neisseriales</taxon>
        <taxon>Neisseriaceae</taxon>
        <taxon>Crenobacter</taxon>
    </lineage>
</organism>
<sequence length="265" mass="28117">MHKTGDSMLEVAYTQHRGKRNPRQQDALWNGAACLQQVDAEPAVHALGLPVWLAVADGVASSPSAERASLLVVEALAKRVPEQGLSARTLRTVHGTLCDRYARGATFGSSTTVVAAQWTADGVTVLNCGDSRAYLIAGAGGWTRLSHDHTVLNELIAAGQADPGTEYASLYHALSDCLVADHDEDRFAIHQAKASPVPGDCLLLCSDGVHDTLGEARLKALFDPALSLSQQVSLWREAVLAAGAPDNFSLILARWADSTDKENAA</sequence>
<dbReference type="OrthoDB" id="9801841at2"/>
<name>A0A4T0UNF8_9NEIS</name>
<dbReference type="AlphaFoldDB" id="A0A4T0UNF8"/>
<dbReference type="EMBL" id="STGJ01000014">
    <property type="protein sequence ID" value="TIC80299.1"/>
    <property type="molecule type" value="Genomic_DNA"/>
</dbReference>
<accession>A0A4T0UNF8</accession>
<evidence type="ECO:0000259" key="2">
    <source>
        <dbReference type="SMART" id="SM00332"/>
    </source>
</evidence>
<proteinExistence type="predicted"/>
<reference evidence="3 4" key="1">
    <citation type="submission" date="2019-04" db="EMBL/GenBank/DDBJ databases">
        <title>Crenobacter sp. nov.</title>
        <authorList>
            <person name="Shi S."/>
        </authorList>
    </citation>
    <scope>NUCLEOTIDE SEQUENCE [LARGE SCALE GENOMIC DNA]</scope>
    <source>
        <strain evidence="3 4">GY 70310</strain>
    </source>
</reference>
<dbReference type="Gene3D" id="3.60.40.10">
    <property type="entry name" value="PPM-type phosphatase domain"/>
    <property type="match status" value="1"/>
</dbReference>
<evidence type="ECO:0000313" key="4">
    <source>
        <dbReference type="Proteomes" id="UP000308891"/>
    </source>
</evidence>
<keyword evidence="4" id="KW-1185">Reference proteome</keyword>
<evidence type="ECO:0000313" key="3">
    <source>
        <dbReference type="EMBL" id="TIC80299.1"/>
    </source>
</evidence>
<dbReference type="SMART" id="SM00332">
    <property type="entry name" value="PP2Cc"/>
    <property type="match status" value="1"/>
</dbReference>
<feature type="domain" description="PPM-type phosphatase" evidence="1">
    <location>
        <begin position="31"/>
        <end position="255"/>
    </location>
</feature>
<feature type="domain" description="PPM-type phosphatase" evidence="2">
    <location>
        <begin position="5"/>
        <end position="253"/>
    </location>
</feature>
<dbReference type="Pfam" id="PF13672">
    <property type="entry name" value="PP2C_2"/>
    <property type="match status" value="1"/>
</dbReference>
<dbReference type="InterPro" id="IPR001932">
    <property type="entry name" value="PPM-type_phosphatase-like_dom"/>
</dbReference>
<dbReference type="SMART" id="SM00331">
    <property type="entry name" value="PP2C_SIG"/>
    <property type="match status" value="1"/>
</dbReference>
<protein>
    <submittedName>
        <fullName evidence="3">Stage II sporulation protein E</fullName>
    </submittedName>
</protein>
<comment type="caution">
    <text evidence="3">The sequence shown here is derived from an EMBL/GenBank/DDBJ whole genome shotgun (WGS) entry which is preliminary data.</text>
</comment>
<dbReference type="Proteomes" id="UP000308891">
    <property type="component" value="Unassembled WGS sequence"/>
</dbReference>
<dbReference type="SUPFAM" id="SSF81606">
    <property type="entry name" value="PP2C-like"/>
    <property type="match status" value="1"/>
</dbReference>